<evidence type="ECO:0000313" key="2">
    <source>
        <dbReference type="EMBL" id="CAB4193364.1"/>
    </source>
</evidence>
<protein>
    <submittedName>
        <fullName evidence="1">Uncharacterized protein</fullName>
    </submittedName>
</protein>
<organism evidence="1">
    <name type="scientific">uncultured Caudovirales phage</name>
    <dbReference type="NCBI Taxonomy" id="2100421"/>
    <lineage>
        <taxon>Viruses</taxon>
        <taxon>Duplodnaviria</taxon>
        <taxon>Heunggongvirae</taxon>
        <taxon>Uroviricota</taxon>
        <taxon>Caudoviricetes</taxon>
        <taxon>Peduoviridae</taxon>
        <taxon>Maltschvirus</taxon>
        <taxon>Maltschvirus maltsch</taxon>
    </lineage>
</organism>
<accession>A0A6J5QKD4</accession>
<name>A0A6J5QKD4_9CAUD</name>
<sequence length="144" mass="15097">MAFETISPEKANVIPYSEDGTINRCHVSDTVLYKGAIVKLLSTDKVALVAAVTDVPYGVVIVPNRAVGEEVTVQTYFAAVCEGQADAAVTRGNLLAVSGFDATTKKADYKVAVATNFVSAFALTTAADNAALTVGILRAPYKHT</sequence>
<evidence type="ECO:0000313" key="4">
    <source>
        <dbReference type="EMBL" id="CAB5231092.1"/>
    </source>
</evidence>
<evidence type="ECO:0000313" key="1">
    <source>
        <dbReference type="EMBL" id="CAB4185069.1"/>
    </source>
</evidence>
<reference evidence="1" key="1">
    <citation type="submission" date="2020-05" db="EMBL/GenBank/DDBJ databases">
        <authorList>
            <person name="Chiriac C."/>
            <person name="Salcher M."/>
            <person name="Ghai R."/>
            <person name="Kavagutti S V."/>
        </authorList>
    </citation>
    <scope>NUCLEOTIDE SEQUENCE</scope>
</reference>
<dbReference type="EMBL" id="LR797450">
    <property type="protein sequence ID" value="CAB4217912.1"/>
    <property type="molecule type" value="Genomic_DNA"/>
</dbReference>
<dbReference type="EMBL" id="LR797197">
    <property type="protein sequence ID" value="CAB4193364.1"/>
    <property type="molecule type" value="Genomic_DNA"/>
</dbReference>
<proteinExistence type="predicted"/>
<evidence type="ECO:0000313" key="3">
    <source>
        <dbReference type="EMBL" id="CAB4217912.1"/>
    </source>
</evidence>
<gene>
    <name evidence="1" type="ORF">UFOVP1127_8</name>
    <name evidence="2" type="ORF">UFOVP1242_66</name>
    <name evidence="3" type="ORF">UFOVP1492_126</name>
    <name evidence="4" type="ORF">UFOVP1580_19</name>
</gene>
<dbReference type="EMBL" id="LR797075">
    <property type="protein sequence ID" value="CAB4185069.1"/>
    <property type="molecule type" value="Genomic_DNA"/>
</dbReference>
<dbReference type="EMBL" id="LR798430">
    <property type="protein sequence ID" value="CAB5231092.1"/>
    <property type="molecule type" value="Genomic_DNA"/>
</dbReference>